<dbReference type="Gene3D" id="1.20.1260.10">
    <property type="match status" value="1"/>
</dbReference>
<feature type="compositionally biased region" description="Low complexity" evidence="1">
    <location>
        <begin position="11"/>
        <end position="20"/>
    </location>
</feature>
<evidence type="ECO:0000313" key="3">
    <source>
        <dbReference type="EMBL" id="GAA3500932.1"/>
    </source>
</evidence>
<evidence type="ECO:0000259" key="2">
    <source>
        <dbReference type="Pfam" id="PF03713"/>
    </source>
</evidence>
<dbReference type="EMBL" id="BAAAXF010000057">
    <property type="protein sequence ID" value="GAA3500932.1"/>
    <property type="molecule type" value="Genomic_DNA"/>
</dbReference>
<dbReference type="Proteomes" id="UP001501455">
    <property type="component" value="Unassembled WGS sequence"/>
</dbReference>
<evidence type="ECO:0000313" key="4">
    <source>
        <dbReference type="Proteomes" id="UP001501455"/>
    </source>
</evidence>
<protein>
    <recommendedName>
        <fullName evidence="2">DUF305 domain-containing protein</fullName>
    </recommendedName>
</protein>
<gene>
    <name evidence="3" type="ORF">GCM10019016_080390</name>
</gene>
<feature type="region of interest" description="Disordered" evidence="1">
    <location>
        <begin position="1"/>
        <end position="20"/>
    </location>
</feature>
<sequence>MGGMDMGDGTSGSPSASTAAHEGAMVMPTTAPGPFNDADVAYAQGMIAHCSQLVEMSGLAPGRASNQEVKDLASRTMTNEKTELAAARGWLRYWNRPESAAEGGMDMGGDDGGDMKMADSMSEADMEKLKTAEGVAFDRAFLKAMIEHRNGEIEMTRGVLGDGRNATVKQQAVMMAAMQKGEVQSLTRLLAKL</sequence>
<dbReference type="Pfam" id="PF03713">
    <property type="entry name" value="DUF305"/>
    <property type="match status" value="1"/>
</dbReference>
<dbReference type="PANTHER" id="PTHR36933">
    <property type="entry name" value="SLL0788 PROTEIN"/>
    <property type="match status" value="1"/>
</dbReference>
<feature type="compositionally biased region" description="Gly residues" evidence="1">
    <location>
        <begin position="1"/>
        <end position="10"/>
    </location>
</feature>
<dbReference type="PANTHER" id="PTHR36933:SF1">
    <property type="entry name" value="SLL0788 PROTEIN"/>
    <property type="match status" value="1"/>
</dbReference>
<evidence type="ECO:0000256" key="1">
    <source>
        <dbReference type="SAM" id="MobiDB-lite"/>
    </source>
</evidence>
<keyword evidence="4" id="KW-1185">Reference proteome</keyword>
<name>A0ABP6TZV2_9ACTN</name>
<dbReference type="InterPro" id="IPR005183">
    <property type="entry name" value="DUF305_CopM-like"/>
</dbReference>
<proteinExistence type="predicted"/>
<comment type="caution">
    <text evidence="3">The sequence shown here is derived from an EMBL/GenBank/DDBJ whole genome shotgun (WGS) entry which is preliminary data.</text>
</comment>
<dbReference type="InterPro" id="IPR012347">
    <property type="entry name" value="Ferritin-like"/>
</dbReference>
<reference evidence="4" key="1">
    <citation type="journal article" date="2019" name="Int. J. Syst. Evol. Microbiol.">
        <title>The Global Catalogue of Microorganisms (GCM) 10K type strain sequencing project: providing services to taxonomists for standard genome sequencing and annotation.</title>
        <authorList>
            <consortium name="The Broad Institute Genomics Platform"/>
            <consortium name="The Broad Institute Genome Sequencing Center for Infectious Disease"/>
            <person name="Wu L."/>
            <person name="Ma J."/>
        </authorList>
    </citation>
    <scope>NUCLEOTIDE SEQUENCE [LARGE SCALE GENOMIC DNA]</scope>
    <source>
        <strain evidence="4">JCM 4816</strain>
    </source>
</reference>
<accession>A0ABP6TZV2</accession>
<organism evidence="3 4">
    <name type="scientific">Streptomyces prasinosporus</name>
    <dbReference type="NCBI Taxonomy" id="68256"/>
    <lineage>
        <taxon>Bacteria</taxon>
        <taxon>Bacillati</taxon>
        <taxon>Actinomycetota</taxon>
        <taxon>Actinomycetes</taxon>
        <taxon>Kitasatosporales</taxon>
        <taxon>Streptomycetaceae</taxon>
        <taxon>Streptomyces</taxon>
        <taxon>Streptomyces albogriseolus group</taxon>
    </lineage>
</organism>
<feature type="domain" description="DUF305" evidence="2">
    <location>
        <begin position="39"/>
        <end position="190"/>
    </location>
</feature>